<sequence>MADDDRAKRLKTSESSEDCSVAIAEVAELRGRQIAELESENEILRLENAQFRGLLAKGDHTATVLPVVRVVTATVDLSCVDTNIVTQISSFLGSSDELFNLALTCKSFGWRQPTSTLNWSLVEEVARQAVRSRATDAEMNSLPQYFGGTTTWLSILHRFEQLLMFDVLLGGYIEHRHGDKTTVCATKEGLFGTAVSSGYVMRSGAHYAEFQIISGRMSFIGIVRPMPRLDAGSYEKGSCYFIGNSVMYSDFLSQRTDDWGDGNVNTCEYSSYDGKMNWTDWDEEDERLANWEGMESCSTGDTIGMLLNLDNGTLSVFKNSRRLGVMKDGLSGPYCWFAAVYENDAVAIQKGSIPGSNEPTPGEDGYSGSPGWKKAR</sequence>
<evidence type="ECO:0000256" key="1">
    <source>
        <dbReference type="SAM" id="MobiDB-lite"/>
    </source>
</evidence>
<accession>K0TCN7</accession>
<dbReference type="Gene3D" id="2.60.120.920">
    <property type="match status" value="1"/>
</dbReference>
<dbReference type="InterPro" id="IPR013320">
    <property type="entry name" value="ConA-like_dom_sf"/>
</dbReference>
<dbReference type="Proteomes" id="UP000266841">
    <property type="component" value="Unassembled WGS sequence"/>
</dbReference>
<evidence type="ECO:0008006" key="4">
    <source>
        <dbReference type="Google" id="ProtNLM"/>
    </source>
</evidence>
<keyword evidence="3" id="KW-1185">Reference proteome</keyword>
<feature type="region of interest" description="Disordered" evidence="1">
    <location>
        <begin position="352"/>
        <end position="376"/>
    </location>
</feature>
<dbReference type="SUPFAM" id="SSF49899">
    <property type="entry name" value="Concanavalin A-like lectins/glucanases"/>
    <property type="match status" value="1"/>
</dbReference>
<organism evidence="2 3">
    <name type="scientific">Thalassiosira oceanica</name>
    <name type="common">Marine diatom</name>
    <dbReference type="NCBI Taxonomy" id="159749"/>
    <lineage>
        <taxon>Eukaryota</taxon>
        <taxon>Sar</taxon>
        <taxon>Stramenopiles</taxon>
        <taxon>Ochrophyta</taxon>
        <taxon>Bacillariophyta</taxon>
        <taxon>Coscinodiscophyceae</taxon>
        <taxon>Thalassiosirophycidae</taxon>
        <taxon>Thalassiosirales</taxon>
        <taxon>Thalassiosiraceae</taxon>
        <taxon>Thalassiosira</taxon>
    </lineage>
</organism>
<dbReference type="OrthoDB" id="195558at2759"/>
<evidence type="ECO:0000313" key="2">
    <source>
        <dbReference type="EMBL" id="EJK68237.1"/>
    </source>
</evidence>
<name>K0TCN7_THAOC</name>
<proteinExistence type="predicted"/>
<dbReference type="EMBL" id="AGNL01011714">
    <property type="protein sequence ID" value="EJK68237.1"/>
    <property type="molecule type" value="Genomic_DNA"/>
</dbReference>
<gene>
    <name evidence="2" type="ORF">THAOC_10603</name>
</gene>
<dbReference type="AlphaFoldDB" id="K0TCN7"/>
<evidence type="ECO:0000313" key="3">
    <source>
        <dbReference type="Proteomes" id="UP000266841"/>
    </source>
</evidence>
<protein>
    <recommendedName>
        <fullName evidence="4">B30.2/SPRY domain-containing protein</fullName>
    </recommendedName>
</protein>
<comment type="caution">
    <text evidence="2">The sequence shown here is derived from an EMBL/GenBank/DDBJ whole genome shotgun (WGS) entry which is preliminary data.</text>
</comment>
<reference evidence="2 3" key="1">
    <citation type="journal article" date="2012" name="Genome Biol.">
        <title>Genome and low-iron response of an oceanic diatom adapted to chronic iron limitation.</title>
        <authorList>
            <person name="Lommer M."/>
            <person name="Specht M."/>
            <person name="Roy A.S."/>
            <person name="Kraemer L."/>
            <person name="Andreson R."/>
            <person name="Gutowska M.A."/>
            <person name="Wolf J."/>
            <person name="Bergner S.V."/>
            <person name="Schilhabel M.B."/>
            <person name="Klostermeier U.C."/>
            <person name="Beiko R.G."/>
            <person name="Rosenstiel P."/>
            <person name="Hippler M."/>
            <person name="Laroche J."/>
        </authorList>
    </citation>
    <scope>NUCLEOTIDE SEQUENCE [LARGE SCALE GENOMIC DNA]</scope>
    <source>
        <strain evidence="2 3">CCMP1005</strain>
    </source>
</reference>
<dbReference type="InterPro" id="IPR043136">
    <property type="entry name" value="B30.2/SPRY_sf"/>
</dbReference>